<evidence type="ECO:0000259" key="11">
    <source>
        <dbReference type="PROSITE" id="PS50103"/>
    </source>
</evidence>
<feature type="zinc finger region" description="C3H1-type" evidence="9">
    <location>
        <begin position="123"/>
        <end position="150"/>
    </location>
</feature>
<evidence type="ECO:0000256" key="2">
    <source>
        <dbReference type="ARBA" id="ARBA00012251"/>
    </source>
</evidence>
<dbReference type="Gene3D" id="3.30.1370.210">
    <property type="match status" value="1"/>
</dbReference>
<dbReference type="InterPro" id="IPR002867">
    <property type="entry name" value="IBR_dom"/>
</dbReference>
<keyword evidence="5" id="KW-0677">Repeat</keyword>
<dbReference type="GO" id="GO:0061630">
    <property type="term" value="F:ubiquitin protein ligase activity"/>
    <property type="evidence" value="ECO:0007669"/>
    <property type="project" value="UniProtKB-EC"/>
</dbReference>
<dbReference type="Pfam" id="PF14608">
    <property type="entry name" value="zf-CCCH_2"/>
    <property type="match status" value="2"/>
</dbReference>
<dbReference type="GO" id="GO:0008270">
    <property type="term" value="F:zinc ion binding"/>
    <property type="evidence" value="ECO:0007669"/>
    <property type="project" value="UniProtKB-KW"/>
</dbReference>
<dbReference type="Gene3D" id="1.20.120.1750">
    <property type="match status" value="1"/>
</dbReference>
<sequence length="1032" mass="116088">MSNHQPVHSSGSTKDHSGNICSFFQSGRCRYGDNCRNSHATVPAQTNQGSIPKVPIVSSDPGNRSSMDKIVCSYWIRGGCTRGETCRYWHDPAFNPQSLESSVIQTSYLAMTTSSPSQISHSSNRRVPCSYWVRGSCTRGDTCNYWHDLGVNFDADTAKQEHSNQFHSNTPSASKCLNQSGFKATIPCMYWEPRGTCAFGDTCSYRHDPNLARTVKLGTSKESGQLDDSSASRAISLSSGESSLTEKVPCMFWNEGLCSRGDACKFWHDTVRHQPVDHGRDVHTSNTTTTSIQSGTLPNDRILCSYWSRGTCARNEDCKYWHDPEVKNALHRKEVARREEKTRFEAVKTVQHLVSGTTLVKFGPGVRVERVVTGFESCRIKITGLPLDIKHPEVLDLVRSRCELDPEKMLHLVSLDLDTSTRCKDAVFIVEEDAATVGELKSGLDGSEIRGQILRVETAFSGFSGGMTDSKTGNWLVISWRMPFTCFVVKYTSPALAEGKIRNLNGMTIGGRKITVAPNRTRLGSVDPKGVFVSGIPLDVTQKEICRRFGSNAVTKIPTEEYDDHRVDSWVTGYIKETVGRELVEFDETQIDKLQGTRSIRARFRSWEDAKDVYDHMKDRKFDRIGKAAFGLWLSDPYQIAIPIRQYQAQKKLWDALSENKPLHVRIQGDKSRIWELEKLLVVFGIIGAYVDPDWKLKALKVYGEPRACIRAREMVGSELERLTKMMYTKVLKRQSIRFFLNRGVAILEEAFGESSVSLNIFDSPCRITIQGGEAALHLLNKLIAESLENITTDFTATTESVCPICLCEVSNPFKLGCGHEYCTTCLRHFFITDAKTFPLVCAGDDNDCKQPIALPMLQKILTHSQFYTLLEVAFSSYVEKNTQIYKYCKTPDCRQVYSCISSTTRTLRCPSCLATICPRCHEDGHDGLTCEERRKHTDTVEQERLTDQWAKEAGAKRCPQCKVWIQKTEGCNHMSCKCGAHICWVCMRVFSSGTIYSHMNETHGSIYDARDPLIQGEDIQAQLQALRLYDV</sequence>
<dbReference type="InterPro" id="IPR041367">
    <property type="entry name" value="Znf-CCCH_4"/>
</dbReference>
<dbReference type="PANTHER" id="PTHR11685">
    <property type="entry name" value="RBR FAMILY RING FINGER AND IBR DOMAIN-CONTAINING"/>
    <property type="match status" value="1"/>
</dbReference>
<dbReference type="CDD" id="cd20335">
    <property type="entry name" value="BRcat_RBR"/>
    <property type="match status" value="1"/>
</dbReference>
<evidence type="ECO:0000256" key="3">
    <source>
        <dbReference type="ARBA" id="ARBA00022679"/>
    </source>
</evidence>
<dbReference type="Pfam" id="PF01485">
    <property type="entry name" value="IBR"/>
    <property type="match status" value="1"/>
</dbReference>
<keyword evidence="4 9" id="KW-0479">Metal-binding</keyword>
<keyword evidence="7" id="KW-0833">Ubl conjugation pathway</keyword>
<feature type="zinc finger region" description="C3H1-type" evidence="9">
    <location>
        <begin position="182"/>
        <end position="210"/>
    </location>
</feature>
<dbReference type="SUPFAM" id="SSF54928">
    <property type="entry name" value="RNA-binding domain, RBD"/>
    <property type="match status" value="2"/>
</dbReference>
<dbReference type="PROSITE" id="PS50103">
    <property type="entry name" value="ZF_C3H1"/>
    <property type="match status" value="6"/>
</dbReference>
<dbReference type="Gene3D" id="3.30.40.10">
    <property type="entry name" value="Zinc/RING finger domain, C3HC4 (zinc finger)"/>
    <property type="match status" value="1"/>
</dbReference>
<dbReference type="Proteomes" id="UP000297245">
    <property type="component" value="Unassembled WGS sequence"/>
</dbReference>
<accession>A0A4V4HFN9</accession>
<evidence type="ECO:0000256" key="5">
    <source>
        <dbReference type="ARBA" id="ARBA00022737"/>
    </source>
</evidence>
<comment type="catalytic activity">
    <reaction evidence="1">
        <text>[E2 ubiquitin-conjugating enzyme]-S-ubiquitinyl-L-cysteine + [acceptor protein]-L-lysine = [E2 ubiquitin-conjugating enzyme]-L-cysteine + [acceptor protein]-N(6)-ubiquitinyl-L-lysine.</text>
        <dbReference type="EC" id="2.3.2.31"/>
    </reaction>
</comment>
<evidence type="ECO:0000313" key="13">
    <source>
        <dbReference type="EMBL" id="THU95695.1"/>
    </source>
</evidence>
<dbReference type="Pfam" id="PF26200">
    <property type="entry name" value="Rcat_RNF216"/>
    <property type="match status" value="1"/>
</dbReference>
<protein>
    <recommendedName>
        <fullName evidence="2">RBR-type E3 ubiquitin transferase</fullName>
        <ecNumber evidence="2">2.3.2.31</ecNumber>
    </recommendedName>
</protein>
<gene>
    <name evidence="13" type="ORF">K435DRAFT_966271</name>
</gene>
<dbReference type="InterPro" id="IPR044066">
    <property type="entry name" value="TRIAD_supradom"/>
</dbReference>
<dbReference type="InterPro" id="IPR031127">
    <property type="entry name" value="E3_UB_ligase_RBR"/>
</dbReference>
<evidence type="ECO:0000256" key="8">
    <source>
        <dbReference type="ARBA" id="ARBA00022833"/>
    </source>
</evidence>
<dbReference type="PROSITE" id="PS00518">
    <property type="entry name" value="ZF_RING_1"/>
    <property type="match status" value="1"/>
</dbReference>
<evidence type="ECO:0000256" key="6">
    <source>
        <dbReference type="ARBA" id="ARBA00022771"/>
    </source>
</evidence>
<feature type="domain" description="C3H1-type" evidence="11">
    <location>
        <begin position="244"/>
        <end position="271"/>
    </location>
</feature>
<feature type="zinc finger region" description="C3H1-type" evidence="9">
    <location>
        <begin position="244"/>
        <end position="271"/>
    </location>
</feature>
<feature type="domain" description="C3H1-type" evidence="11">
    <location>
        <begin position="123"/>
        <end position="150"/>
    </location>
</feature>
<keyword evidence="8 9" id="KW-0862">Zinc</keyword>
<dbReference type="InterPro" id="IPR036855">
    <property type="entry name" value="Znf_CCCH_sf"/>
</dbReference>
<reference evidence="13 14" key="1">
    <citation type="journal article" date="2019" name="Nat. Ecol. Evol.">
        <title>Megaphylogeny resolves global patterns of mushroom evolution.</title>
        <authorList>
            <person name="Varga T."/>
            <person name="Krizsan K."/>
            <person name="Foldi C."/>
            <person name="Dima B."/>
            <person name="Sanchez-Garcia M."/>
            <person name="Sanchez-Ramirez S."/>
            <person name="Szollosi G.J."/>
            <person name="Szarkandi J.G."/>
            <person name="Papp V."/>
            <person name="Albert L."/>
            <person name="Andreopoulos W."/>
            <person name="Angelini C."/>
            <person name="Antonin V."/>
            <person name="Barry K.W."/>
            <person name="Bougher N.L."/>
            <person name="Buchanan P."/>
            <person name="Buyck B."/>
            <person name="Bense V."/>
            <person name="Catcheside P."/>
            <person name="Chovatia M."/>
            <person name="Cooper J."/>
            <person name="Damon W."/>
            <person name="Desjardin D."/>
            <person name="Finy P."/>
            <person name="Geml J."/>
            <person name="Haridas S."/>
            <person name="Hughes K."/>
            <person name="Justo A."/>
            <person name="Karasinski D."/>
            <person name="Kautmanova I."/>
            <person name="Kiss B."/>
            <person name="Kocsube S."/>
            <person name="Kotiranta H."/>
            <person name="LaButti K.M."/>
            <person name="Lechner B.E."/>
            <person name="Liimatainen K."/>
            <person name="Lipzen A."/>
            <person name="Lukacs Z."/>
            <person name="Mihaltcheva S."/>
            <person name="Morgado L.N."/>
            <person name="Niskanen T."/>
            <person name="Noordeloos M.E."/>
            <person name="Ohm R.A."/>
            <person name="Ortiz-Santana B."/>
            <person name="Ovrebo C."/>
            <person name="Racz N."/>
            <person name="Riley R."/>
            <person name="Savchenko A."/>
            <person name="Shiryaev A."/>
            <person name="Soop K."/>
            <person name="Spirin V."/>
            <person name="Szebenyi C."/>
            <person name="Tomsovsky M."/>
            <person name="Tulloss R.E."/>
            <person name="Uehling J."/>
            <person name="Grigoriev I.V."/>
            <person name="Vagvolgyi C."/>
            <person name="Papp T."/>
            <person name="Martin F.M."/>
            <person name="Miettinen O."/>
            <person name="Hibbett D.S."/>
            <person name="Nagy L.G."/>
        </authorList>
    </citation>
    <scope>NUCLEOTIDE SEQUENCE [LARGE SCALE GENOMIC DNA]</scope>
    <source>
        <strain evidence="13 14">CBS 962.96</strain>
    </source>
</reference>
<evidence type="ECO:0000313" key="14">
    <source>
        <dbReference type="Proteomes" id="UP000297245"/>
    </source>
</evidence>
<dbReference type="Pfam" id="PF00642">
    <property type="entry name" value="zf-CCCH"/>
    <property type="match status" value="3"/>
</dbReference>
<name>A0A4V4HFN9_DENBC</name>
<dbReference type="InterPro" id="IPR013083">
    <property type="entry name" value="Znf_RING/FYVE/PHD"/>
</dbReference>
<dbReference type="InterPro" id="IPR035979">
    <property type="entry name" value="RBD_domain_sf"/>
</dbReference>
<dbReference type="Gene3D" id="4.10.1000.10">
    <property type="entry name" value="Zinc finger, CCCH-type"/>
    <property type="match status" value="4"/>
</dbReference>
<evidence type="ECO:0000256" key="4">
    <source>
        <dbReference type="ARBA" id="ARBA00022723"/>
    </source>
</evidence>
<evidence type="ECO:0000256" key="9">
    <source>
        <dbReference type="PROSITE-ProRule" id="PRU00723"/>
    </source>
</evidence>
<feature type="domain" description="RING-type" evidence="12">
    <location>
        <begin position="799"/>
        <end position="1010"/>
    </location>
</feature>
<dbReference type="InterPro" id="IPR000571">
    <property type="entry name" value="Znf_CCCH"/>
</dbReference>
<dbReference type="EMBL" id="ML179194">
    <property type="protein sequence ID" value="THU95695.1"/>
    <property type="molecule type" value="Genomic_DNA"/>
</dbReference>
<dbReference type="InterPro" id="IPR017907">
    <property type="entry name" value="Znf_RING_CS"/>
</dbReference>
<feature type="domain" description="C3H1-type" evidence="11">
    <location>
        <begin position="182"/>
        <end position="210"/>
    </location>
</feature>
<dbReference type="SUPFAM" id="SSF90229">
    <property type="entry name" value="CCCH zinc finger"/>
    <property type="match status" value="5"/>
</dbReference>
<keyword evidence="3" id="KW-0808">Transferase</keyword>
<keyword evidence="14" id="KW-1185">Reference proteome</keyword>
<dbReference type="Pfam" id="PF18044">
    <property type="entry name" value="zf-CCCH_4"/>
    <property type="match status" value="1"/>
</dbReference>
<dbReference type="SUPFAM" id="SSF57850">
    <property type="entry name" value="RING/U-box"/>
    <property type="match status" value="2"/>
</dbReference>
<dbReference type="AlphaFoldDB" id="A0A4V4HFN9"/>
<organism evidence="13 14">
    <name type="scientific">Dendrothele bispora (strain CBS 962.96)</name>
    <dbReference type="NCBI Taxonomy" id="1314807"/>
    <lineage>
        <taxon>Eukaryota</taxon>
        <taxon>Fungi</taxon>
        <taxon>Dikarya</taxon>
        <taxon>Basidiomycota</taxon>
        <taxon>Agaricomycotina</taxon>
        <taxon>Agaricomycetes</taxon>
        <taxon>Agaricomycetidae</taxon>
        <taxon>Agaricales</taxon>
        <taxon>Agaricales incertae sedis</taxon>
        <taxon>Dendrothele</taxon>
    </lineage>
</organism>
<evidence type="ECO:0000259" key="10">
    <source>
        <dbReference type="PROSITE" id="PS50089"/>
    </source>
</evidence>
<dbReference type="SMART" id="SM00356">
    <property type="entry name" value="ZnF_C3H1"/>
    <property type="match status" value="6"/>
</dbReference>
<feature type="domain" description="C3H1-type" evidence="11">
    <location>
        <begin position="298"/>
        <end position="325"/>
    </location>
</feature>
<feature type="domain" description="C3H1-type" evidence="11">
    <location>
        <begin position="66"/>
        <end position="93"/>
    </location>
</feature>
<dbReference type="OrthoDB" id="1431934at2759"/>
<proteinExistence type="predicted"/>
<keyword evidence="6 9" id="KW-0863">Zinc-finger</keyword>
<dbReference type="EC" id="2.3.2.31" evidence="2"/>
<dbReference type="PROSITE" id="PS50089">
    <property type="entry name" value="ZF_RING_2"/>
    <property type="match status" value="1"/>
</dbReference>
<dbReference type="InterPro" id="IPR001841">
    <property type="entry name" value="Znf_RING"/>
</dbReference>
<feature type="zinc finger region" description="C3H1-type" evidence="9">
    <location>
        <begin position="298"/>
        <end position="325"/>
    </location>
</feature>
<feature type="zinc finger region" description="C3H1-type" evidence="9">
    <location>
        <begin position="20"/>
        <end position="42"/>
    </location>
</feature>
<dbReference type="PROSITE" id="PS51873">
    <property type="entry name" value="TRIAD"/>
    <property type="match status" value="1"/>
</dbReference>
<evidence type="ECO:0000256" key="7">
    <source>
        <dbReference type="ARBA" id="ARBA00022786"/>
    </source>
</evidence>
<dbReference type="GO" id="GO:0016567">
    <property type="term" value="P:protein ubiquitination"/>
    <property type="evidence" value="ECO:0007669"/>
    <property type="project" value="InterPro"/>
</dbReference>
<feature type="domain" description="C3H1-type" evidence="11">
    <location>
        <begin position="20"/>
        <end position="42"/>
    </location>
</feature>
<dbReference type="GO" id="GO:0003676">
    <property type="term" value="F:nucleic acid binding"/>
    <property type="evidence" value="ECO:0007669"/>
    <property type="project" value="InterPro"/>
</dbReference>
<feature type="domain" description="RING-type" evidence="10">
    <location>
        <begin position="803"/>
        <end position="846"/>
    </location>
</feature>
<feature type="zinc finger region" description="C3H1-type" evidence="9">
    <location>
        <begin position="66"/>
        <end position="93"/>
    </location>
</feature>
<evidence type="ECO:0000256" key="1">
    <source>
        <dbReference type="ARBA" id="ARBA00001798"/>
    </source>
</evidence>
<evidence type="ECO:0000259" key="12">
    <source>
        <dbReference type="PROSITE" id="PS51873"/>
    </source>
</evidence>